<proteinExistence type="predicted"/>
<keyword evidence="1" id="KW-0812">Transmembrane</keyword>
<evidence type="ECO:0000313" key="2">
    <source>
        <dbReference type="EMBL" id="RHC94139.1"/>
    </source>
</evidence>
<dbReference type="RefSeq" id="WP_049518570.1">
    <property type="nucleotide sequence ID" value="NZ_JASHAU010000003.1"/>
</dbReference>
<comment type="caution">
    <text evidence="2">The sequence shown here is derived from an EMBL/GenBank/DDBJ whole genome shotgun (WGS) entry which is preliminary data.</text>
</comment>
<keyword evidence="1" id="KW-1133">Transmembrane helix</keyword>
<reference evidence="2 3" key="1">
    <citation type="submission" date="2018-08" db="EMBL/GenBank/DDBJ databases">
        <title>A genome reference for cultivated species of the human gut microbiota.</title>
        <authorList>
            <person name="Zou Y."/>
            <person name="Xue W."/>
            <person name="Luo G."/>
        </authorList>
    </citation>
    <scope>NUCLEOTIDE SEQUENCE [LARGE SCALE GENOMIC DNA]</scope>
    <source>
        <strain evidence="2 3">AM33-3BH</strain>
    </source>
</reference>
<dbReference type="EMBL" id="QSIO01000003">
    <property type="protein sequence ID" value="RHC94139.1"/>
    <property type="molecule type" value="Genomic_DNA"/>
</dbReference>
<dbReference type="AlphaFoldDB" id="A0A414CGK4"/>
<accession>A0A414CGK4</accession>
<feature type="transmembrane region" description="Helical" evidence="1">
    <location>
        <begin position="98"/>
        <end position="120"/>
    </location>
</feature>
<gene>
    <name evidence="2" type="ORF">DW820_07275</name>
</gene>
<organism evidence="2 3">
    <name type="scientific">Streptococcus parasanguinis</name>
    <dbReference type="NCBI Taxonomy" id="1318"/>
    <lineage>
        <taxon>Bacteria</taxon>
        <taxon>Bacillati</taxon>
        <taxon>Bacillota</taxon>
        <taxon>Bacilli</taxon>
        <taxon>Lactobacillales</taxon>
        <taxon>Streptococcaceae</taxon>
        <taxon>Streptococcus</taxon>
    </lineage>
</organism>
<name>A0A414CGK4_STRPA</name>
<keyword evidence="1" id="KW-0472">Membrane</keyword>
<dbReference type="Proteomes" id="UP000285773">
    <property type="component" value="Unassembled WGS sequence"/>
</dbReference>
<feature type="transmembrane region" description="Helical" evidence="1">
    <location>
        <begin position="12"/>
        <end position="45"/>
    </location>
</feature>
<evidence type="ECO:0000256" key="1">
    <source>
        <dbReference type="SAM" id="Phobius"/>
    </source>
</evidence>
<evidence type="ECO:0000313" key="3">
    <source>
        <dbReference type="Proteomes" id="UP000285773"/>
    </source>
</evidence>
<sequence>MKNDRSTYLTKKFIVLMAVTCFSIFPSVMIFGKIGFIIYAILFFWTVKTSLEIEKIKKQNNLNTVSDLLKDKTTEEYKMIESDERVKNFISSLSQTKIILYTVIVGVIITLFSVLIYYLIMEIV</sequence>
<protein>
    <submittedName>
        <fullName evidence="2">Uncharacterized protein</fullName>
    </submittedName>
</protein>